<evidence type="ECO:0000313" key="10">
    <source>
        <dbReference type="EMBL" id="KAF0737271.1"/>
    </source>
</evidence>
<dbReference type="PANTHER" id="PTHR31598:SF1">
    <property type="entry name" value="DYNEIN REGULATORY COMPLEX PROTEIN 10"/>
    <property type="match status" value="1"/>
</dbReference>
<evidence type="ECO:0000256" key="6">
    <source>
        <dbReference type="ARBA" id="ARBA00022846"/>
    </source>
</evidence>
<evidence type="ECO:0000256" key="7">
    <source>
        <dbReference type="ARBA" id="ARBA00023069"/>
    </source>
</evidence>
<dbReference type="Proteomes" id="UP000481153">
    <property type="component" value="Unassembled WGS sequence"/>
</dbReference>
<evidence type="ECO:0000313" key="11">
    <source>
        <dbReference type="Proteomes" id="UP000481153"/>
    </source>
</evidence>
<proteinExistence type="inferred from homology"/>
<sequence length="153" mass="17533">MEEAAAGRALQRRDNIAETIEQSIAEHMQEDKLSALKGELEDKLQRVKASHQVANHRQQTLQKDTTGHRDIEEALRKAKCKLAVEVKSTNEKYDQDMLAISSDIDNMQDAYSREQKEVRELSEHFVKMKSKRVLKRKNIVGGNSRRGMQSSAR</sequence>
<keyword evidence="6" id="KW-0282">Flagellum</keyword>
<keyword evidence="9" id="KW-0966">Cell projection</keyword>
<evidence type="ECO:0000256" key="4">
    <source>
        <dbReference type="ARBA" id="ARBA00021752"/>
    </source>
</evidence>
<keyword evidence="8" id="KW-0206">Cytoskeleton</keyword>
<evidence type="ECO:0000256" key="3">
    <source>
        <dbReference type="ARBA" id="ARBA00009071"/>
    </source>
</evidence>
<comment type="subcellular location">
    <subcellularLocation>
        <location evidence="2">Cytoplasm</location>
        <location evidence="2">Cytoskeleton</location>
        <location evidence="2">Flagellum axoneme</location>
    </subcellularLocation>
</comment>
<accession>A0A6G0XAY3</accession>
<dbReference type="EMBL" id="VJMJ01000084">
    <property type="protein sequence ID" value="KAF0737271.1"/>
    <property type="molecule type" value="Genomic_DNA"/>
</dbReference>
<dbReference type="PANTHER" id="PTHR31598">
    <property type="entry name" value="IQ DOMAIN-CONTAINING PROTEIN D"/>
    <property type="match status" value="1"/>
</dbReference>
<evidence type="ECO:0000256" key="9">
    <source>
        <dbReference type="ARBA" id="ARBA00023273"/>
    </source>
</evidence>
<reference evidence="10 11" key="1">
    <citation type="submission" date="2019-07" db="EMBL/GenBank/DDBJ databases">
        <title>Genomics analysis of Aphanomyces spp. identifies a new class of oomycete effector associated with host adaptation.</title>
        <authorList>
            <person name="Gaulin E."/>
        </authorList>
    </citation>
    <scope>NUCLEOTIDE SEQUENCE [LARGE SCALE GENOMIC DNA]</scope>
    <source>
        <strain evidence="10 11">ATCC 201684</strain>
    </source>
</reference>
<name>A0A6G0XAY3_9STRA</name>
<evidence type="ECO:0000256" key="1">
    <source>
        <dbReference type="ARBA" id="ARBA00003029"/>
    </source>
</evidence>
<comment type="caution">
    <text evidence="10">The sequence shown here is derived from an EMBL/GenBank/DDBJ whole genome shotgun (WGS) entry which is preliminary data.</text>
</comment>
<comment type="similarity">
    <text evidence="3">Belongs to the DRC10 family.</text>
</comment>
<dbReference type="InterPro" id="IPR042815">
    <property type="entry name" value="DRC10"/>
</dbReference>
<keyword evidence="5" id="KW-0963">Cytoplasm</keyword>
<protein>
    <recommendedName>
        <fullName evidence="4">Dynein regulatory complex protein 10</fullName>
    </recommendedName>
</protein>
<evidence type="ECO:0000256" key="5">
    <source>
        <dbReference type="ARBA" id="ARBA00022490"/>
    </source>
</evidence>
<keyword evidence="11" id="KW-1185">Reference proteome</keyword>
<keyword evidence="7" id="KW-0969">Cilium</keyword>
<dbReference type="AlphaFoldDB" id="A0A6G0XAY3"/>
<evidence type="ECO:0000256" key="2">
    <source>
        <dbReference type="ARBA" id="ARBA00004611"/>
    </source>
</evidence>
<organism evidence="10 11">
    <name type="scientific">Aphanomyces euteiches</name>
    <dbReference type="NCBI Taxonomy" id="100861"/>
    <lineage>
        <taxon>Eukaryota</taxon>
        <taxon>Sar</taxon>
        <taxon>Stramenopiles</taxon>
        <taxon>Oomycota</taxon>
        <taxon>Saprolegniomycetes</taxon>
        <taxon>Saprolegniales</taxon>
        <taxon>Verrucalvaceae</taxon>
        <taxon>Aphanomyces</taxon>
    </lineage>
</organism>
<comment type="function">
    <text evidence="1">Component of the nexin-dynein regulatory complex (N-DRC), a key regulator of ciliary/flagellar motility which maintains the alignment and integrity of the distal axoneme and regulates microtubule sliding in motile axonemes.</text>
</comment>
<gene>
    <name evidence="10" type="ORF">Ae201684_006445</name>
</gene>
<dbReference type="VEuPathDB" id="FungiDB:AeMF1_015802"/>
<evidence type="ECO:0000256" key="8">
    <source>
        <dbReference type="ARBA" id="ARBA00023212"/>
    </source>
</evidence>